<keyword evidence="4 7" id="KW-0812">Transmembrane</keyword>
<evidence type="ECO:0000256" key="1">
    <source>
        <dbReference type="ARBA" id="ARBA00004651"/>
    </source>
</evidence>
<keyword evidence="3" id="KW-1003">Cell membrane</keyword>
<feature type="transmembrane region" description="Helical" evidence="7">
    <location>
        <begin position="323"/>
        <end position="343"/>
    </location>
</feature>
<feature type="transmembrane region" description="Helical" evidence="7">
    <location>
        <begin position="126"/>
        <end position="145"/>
    </location>
</feature>
<feature type="domain" description="EccD-like transmembrane" evidence="8">
    <location>
        <begin position="123"/>
        <end position="463"/>
    </location>
</feature>
<dbReference type="Pfam" id="PF08817">
    <property type="entry name" value="YukD"/>
    <property type="match status" value="1"/>
</dbReference>
<dbReference type="InterPro" id="IPR024962">
    <property type="entry name" value="YukD-like"/>
</dbReference>
<feature type="transmembrane region" description="Helical" evidence="7">
    <location>
        <begin position="402"/>
        <end position="420"/>
    </location>
</feature>
<feature type="transmembrane region" description="Helical" evidence="7">
    <location>
        <begin position="262"/>
        <end position="284"/>
    </location>
</feature>
<gene>
    <name evidence="9" type="primary">eccD</name>
    <name evidence="9" type="ORF">GTW20_12595</name>
</gene>
<proteinExistence type="inferred from homology"/>
<organism evidence="9 10">
    <name type="scientific">Nocardiopsis alba</name>
    <dbReference type="NCBI Taxonomy" id="53437"/>
    <lineage>
        <taxon>Bacteria</taxon>
        <taxon>Bacillati</taxon>
        <taxon>Actinomycetota</taxon>
        <taxon>Actinomycetes</taxon>
        <taxon>Streptosporangiales</taxon>
        <taxon>Nocardiopsidaceae</taxon>
        <taxon>Nocardiopsis</taxon>
    </lineage>
</organism>
<dbReference type="AlphaFoldDB" id="A0A7K2IT85"/>
<dbReference type="Pfam" id="PF19053">
    <property type="entry name" value="EccD"/>
    <property type="match status" value="1"/>
</dbReference>
<feature type="transmembrane region" description="Helical" evidence="7">
    <location>
        <begin position="375"/>
        <end position="396"/>
    </location>
</feature>
<dbReference type="Proteomes" id="UP000467124">
    <property type="component" value="Unassembled WGS sequence"/>
</dbReference>
<feature type="transmembrane region" description="Helical" evidence="7">
    <location>
        <begin position="207"/>
        <end position="228"/>
    </location>
</feature>
<dbReference type="NCBIfam" id="TIGR03920">
    <property type="entry name" value="T7SS_EccD"/>
    <property type="match status" value="1"/>
</dbReference>
<protein>
    <submittedName>
        <fullName evidence="9">Type VII secretion integral membrane protein EccD</fullName>
    </submittedName>
</protein>
<evidence type="ECO:0000256" key="7">
    <source>
        <dbReference type="SAM" id="Phobius"/>
    </source>
</evidence>
<evidence type="ECO:0000256" key="5">
    <source>
        <dbReference type="ARBA" id="ARBA00022989"/>
    </source>
</evidence>
<feature type="transmembrane region" description="Helical" evidence="7">
    <location>
        <begin position="349"/>
        <end position="368"/>
    </location>
</feature>
<evidence type="ECO:0000256" key="6">
    <source>
        <dbReference type="ARBA" id="ARBA00023136"/>
    </source>
</evidence>
<name>A0A7K2IT85_9ACTN</name>
<feature type="transmembrane region" description="Helical" evidence="7">
    <location>
        <begin position="441"/>
        <end position="463"/>
    </location>
</feature>
<feature type="transmembrane region" description="Helical" evidence="7">
    <location>
        <begin position="151"/>
        <end position="170"/>
    </location>
</feature>
<evidence type="ECO:0000259" key="8">
    <source>
        <dbReference type="Pfam" id="PF19053"/>
    </source>
</evidence>
<reference evidence="9 10" key="1">
    <citation type="journal article" date="2019" name="Nat. Commun.">
        <title>The antimicrobial potential of Streptomyces from insect microbiomes.</title>
        <authorList>
            <person name="Chevrette M.G."/>
            <person name="Carlson C.M."/>
            <person name="Ortega H.E."/>
            <person name="Thomas C."/>
            <person name="Ananiev G.E."/>
            <person name="Barns K.J."/>
            <person name="Book A.J."/>
            <person name="Cagnazzo J."/>
            <person name="Carlos C."/>
            <person name="Flanigan W."/>
            <person name="Grubbs K.J."/>
            <person name="Horn H.A."/>
            <person name="Hoffmann F.M."/>
            <person name="Klassen J.L."/>
            <person name="Knack J.J."/>
            <person name="Lewin G.R."/>
            <person name="McDonald B.R."/>
            <person name="Muller L."/>
            <person name="Melo W.G.P."/>
            <person name="Pinto-Tomas A.A."/>
            <person name="Schmitz A."/>
            <person name="Wendt-Pienkowski E."/>
            <person name="Wildman S."/>
            <person name="Zhao M."/>
            <person name="Zhang F."/>
            <person name="Bugni T.S."/>
            <person name="Andes D.R."/>
            <person name="Pupo M.T."/>
            <person name="Currie C.R."/>
        </authorList>
    </citation>
    <scope>NUCLEOTIDE SEQUENCE [LARGE SCALE GENOMIC DNA]</scope>
    <source>
        <strain evidence="9 10">SID5840</strain>
    </source>
</reference>
<comment type="similarity">
    <text evidence="2">Belongs to the EccD/Snm4 family.</text>
</comment>
<sequence length="465" mass="47001">MSDVVAADLCRLVVRAPNASFEIAVPCDLPLAELLPTFLLYAEGETEDLDESGLEHGGWVLQRLGSPPLDESETVETLGLTDGETLYLRERADQMPEIHFDDLVDGVADTLSERSDGWGPVVSRRVLTGAAAVGFLGALALLTLLGPTWLAGSTAAATGLLLLLAAGAAARAFDAPVAGAVTGGSAVLFMAFAGATLPGGDPGNALIGARMLSGASTATGAAVLAIAAVAACLPFFTAIIGTALFTAAAGALLMFWDNAPPQGVAVSAAALVLLLCSFAPALAFRLSGMRLPPLPDGVDQLGEYIDPHPARDVRARAQRADHYLGGLLAVVGVVCAASMTVLAAHPGGLASTAGVCVALILLLQARGLSGLWHRVCLLGAGAYGLVAMAVGGGLVGGDTARMVLFGLLLVAALGLLLAAWSVPGNRPIPHWGRAGELFQSLAAIVLVCLVPANLGLLALLRGIGG</sequence>
<feature type="transmembrane region" description="Helical" evidence="7">
    <location>
        <begin position="235"/>
        <end position="256"/>
    </location>
</feature>
<keyword evidence="6 7" id="KW-0472">Membrane</keyword>
<dbReference type="InterPro" id="IPR044049">
    <property type="entry name" value="EccD_transm"/>
</dbReference>
<comment type="caution">
    <text evidence="9">The sequence shown here is derived from an EMBL/GenBank/DDBJ whole genome shotgun (WGS) entry which is preliminary data.</text>
</comment>
<evidence type="ECO:0000256" key="4">
    <source>
        <dbReference type="ARBA" id="ARBA00022692"/>
    </source>
</evidence>
<dbReference type="Gene3D" id="3.10.20.90">
    <property type="entry name" value="Phosphatidylinositol 3-kinase Catalytic Subunit, Chain A, domain 1"/>
    <property type="match status" value="1"/>
</dbReference>
<dbReference type="InterPro" id="IPR006707">
    <property type="entry name" value="T7SS_EccD"/>
</dbReference>
<evidence type="ECO:0000256" key="3">
    <source>
        <dbReference type="ARBA" id="ARBA00022475"/>
    </source>
</evidence>
<dbReference type="PIRSF" id="PIRSF017804">
    <property type="entry name" value="Secretion_EccD1"/>
    <property type="match status" value="1"/>
</dbReference>
<evidence type="ECO:0000313" key="9">
    <source>
        <dbReference type="EMBL" id="MYR33076.1"/>
    </source>
</evidence>
<accession>A0A7K2IT85</accession>
<evidence type="ECO:0000313" key="10">
    <source>
        <dbReference type="Proteomes" id="UP000467124"/>
    </source>
</evidence>
<dbReference type="RefSeq" id="WP_161111028.1">
    <property type="nucleotide sequence ID" value="NZ_CBDRHC010000024.1"/>
</dbReference>
<dbReference type="EMBL" id="WWHY01000001">
    <property type="protein sequence ID" value="MYR33076.1"/>
    <property type="molecule type" value="Genomic_DNA"/>
</dbReference>
<comment type="subcellular location">
    <subcellularLocation>
        <location evidence="1">Cell membrane</location>
        <topology evidence="1">Multi-pass membrane protein</topology>
    </subcellularLocation>
</comment>
<keyword evidence="5 7" id="KW-1133">Transmembrane helix</keyword>
<evidence type="ECO:0000256" key="2">
    <source>
        <dbReference type="ARBA" id="ARBA00006162"/>
    </source>
</evidence>
<feature type="transmembrane region" description="Helical" evidence="7">
    <location>
        <begin position="177"/>
        <end position="195"/>
    </location>
</feature>
<dbReference type="GO" id="GO:0005886">
    <property type="term" value="C:plasma membrane"/>
    <property type="evidence" value="ECO:0007669"/>
    <property type="project" value="UniProtKB-SubCell"/>
</dbReference>